<organism evidence="1 2">
    <name type="scientific">Mucuna pruriens</name>
    <name type="common">Velvet bean</name>
    <name type="synonym">Dolichos pruriens</name>
    <dbReference type="NCBI Taxonomy" id="157652"/>
    <lineage>
        <taxon>Eukaryota</taxon>
        <taxon>Viridiplantae</taxon>
        <taxon>Streptophyta</taxon>
        <taxon>Embryophyta</taxon>
        <taxon>Tracheophyta</taxon>
        <taxon>Spermatophyta</taxon>
        <taxon>Magnoliopsida</taxon>
        <taxon>eudicotyledons</taxon>
        <taxon>Gunneridae</taxon>
        <taxon>Pentapetalae</taxon>
        <taxon>rosids</taxon>
        <taxon>fabids</taxon>
        <taxon>Fabales</taxon>
        <taxon>Fabaceae</taxon>
        <taxon>Papilionoideae</taxon>
        <taxon>50 kb inversion clade</taxon>
        <taxon>NPAAA clade</taxon>
        <taxon>indigoferoid/millettioid clade</taxon>
        <taxon>Phaseoleae</taxon>
        <taxon>Mucuna</taxon>
    </lineage>
</organism>
<comment type="caution">
    <text evidence="1">The sequence shown here is derived from an EMBL/GenBank/DDBJ whole genome shotgun (WGS) entry which is preliminary data.</text>
</comment>
<gene>
    <name evidence="1" type="ORF">CR513_30772</name>
</gene>
<dbReference type="AlphaFoldDB" id="A0A371GB18"/>
<dbReference type="Proteomes" id="UP000257109">
    <property type="component" value="Unassembled WGS sequence"/>
</dbReference>
<keyword evidence="2" id="KW-1185">Reference proteome</keyword>
<protein>
    <submittedName>
        <fullName evidence="1">Uncharacterized protein</fullName>
    </submittedName>
</protein>
<name>A0A371GB18_MUCPR</name>
<evidence type="ECO:0000313" key="1">
    <source>
        <dbReference type="EMBL" id="RDX87719.1"/>
    </source>
</evidence>
<proteinExistence type="predicted"/>
<feature type="non-terminal residue" evidence="1">
    <location>
        <position position="1"/>
    </location>
</feature>
<accession>A0A371GB18</accession>
<sequence>MLCKEKLVTTWIDEMMHIVNTRTNRQALMCWNTCLITHSTRNNKDLYQKRHKDKYLMRTKQ</sequence>
<dbReference type="EMBL" id="QJKJ01006145">
    <property type="protein sequence ID" value="RDX87719.1"/>
    <property type="molecule type" value="Genomic_DNA"/>
</dbReference>
<reference evidence="1" key="1">
    <citation type="submission" date="2018-05" db="EMBL/GenBank/DDBJ databases">
        <title>Draft genome of Mucuna pruriens seed.</title>
        <authorList>
            <person name="Nnadi N.E."/>
            <person name="Vos R."/>
            <person name="Hasami M.H."/>
            <person name="Devisetty U.K."/>
            <person name="Aguiy J.C."/>
        </authorList>
    </citation>
    <scope>NUCLEOTIDE SEQUENCE [LARGE SCALE GENOMIC DNA]</scope>
    <source>
        <strain evidence="1">JCA_2017</strain>
    </source>
</reference>
<evidence type="ECO:0000313" key="2">
    <source>
        <dbReference type="Proteomes" id="UP000257109"/>
    </source>
</evidence>
<feature type="non-terminal residue" evidence="1">
    <location>
        <position position="61"/>
    </location>
</feature>